<dbReference type="PRINTS" id="PR00038">
    <property type="entry name" value="HTHLUXR"/>
</dbReference>
<keyword evidence="1" id="KW-0805">Transcription regulation</keyword>
<dbReference type="PANTHER" id="PTHR44688">
    <property type="entry name" value="DNA-BINDING TRANSCRIPTIONAL ACTIVATOR DEVR_DOSR"/>
    <property type="match status" value="1"/>
</dbReference>
<keyword evidence="6" id="KW-1185">Reference proteome</keyword>
<evidence type="ECO:0000313" key="6">
    <source>
        <dbReference type="Proteomes" id="UP000824366"/>
    </source>
</evidence>
<dbReference type="PANTHER" id="PTHR44688:SF16">
    <property type="entry name" value="DNA-BINDING TRANSCRIPTIONAL ACTIVATOR DEVR_DOSR"/>
    <property type="match status" value="1"/>
</dbReference>
<sequence length="267" mass="30604">MVEANKPRHPLEWQRLMTQLVDGLDRPNFWQLLARSMGDYAEFDSHLVLKFSGNEMPTVLAANMMESGGADSRLQDYLNGLFLLDPFFTHWRETRYSGFYRLDEVAPDAFKRTDYYKRYFRLNVAEDEVQFVHAIDKDHAICLALGSKRRFKPAEVAVLASLAAWVNALIRQRLRFEKSTEISLSLHRPTTSLKLKLEETMRKGNAPKLTARELEITHLILSGFSAKSISAKLAISAETVKVHKKHLYAKLGVESQSAMFSMFFNAQ</sequence>
<protein>
    <recommendedName>
        <fullName evidence="4">HTH luxR-type domain-containing protein</fullName>
    </recommendedName>
</protein>
<dbReference type="CDD" id="cd06170">
    <property type="entry name" value="LuxR_C_like"/>
    <property type="match status" value="1"/>
</dbReference>
<evidence type="ECO:0000256" key="1">
    <source>
        <dbReference type="ARBA" id="ARBA00023015"/>
    </source>
</evidence>
<keyword evidence="3" id="KW-0804">Transcription</keyword>
<evidence type="ECO:0000259" key="4">
    <source>
        <dbReference type="PROSITE" id="PS50043"/>
    </source>
</evidence>
<feature type="domain" description="HTH luxR-type" evidence="4">
    <location>
        <begin position="202"/>
        <end position="267"/>
    </location>
</feature>
<dbReference type="InterPro" id="IPR016032">
    <property type="entry name" value="Sig_transdc_resp-reg_C-effctor"/>
</dbReference>
<dbReference type="PROSITE" id="PS50043">
    <property type="entry name" value="HTH_LUXR_2"/>
    <property type="match status" value="1"/>
</dbReference>
<dbReference type="InterPro" id="IPR000792">
    <property type="entry name" value="Tscrpt_reg_LuxR_C"/>
</dbReference>
<dbReference type="Proteomes" id="UP000824366">
    <property type="component" value="Chromosome"/>
</dbReference>
<organism evidence="5 6">
    <name type="scientific">Rhodoferax lithotrophicus</name>
    <dbReference type="NCBI Taxonomy" id="2798804"/>
    <lineage>
        <taxon>Bacteria</taxon>
        <taxon>Pseudomonadati</taxon>
        <taxon>Pseudomonadota</taxon>
        <taxon>Betaproteobacteria</taxon>
        <taxon>Burkholderiales</taxon>
        <taxon>Comamonadaceae</taxon>
        <taxon>Rhodoferax</taxon>
    </lineage>
</organism>
<name>A0ABM7MTW1_9BURK</name>
<dbReference type="Pfam" id="PF00196">
    <property type="entry name" value="GerE"/>
    <property type="match status" value="1"/>
</dbReference>
<evidence type="ECO:0000256" key="2">
    <source>
        <dbReference type="ARBA" id="ARBA00023125"/>
    </source>
</evidence>
<keyword evidence="2" id="KW-0238">DNA-binding</keyword>
<proteinExistence type="predicted"/>
<reference evidence="5 6" key="1">
    <citation type="journal article" date="2021" name="Microbiol. Spectr.">
        <title>A Single Bacterium Capable of Oxidation and Reduction of Iron at Circumneutral pH.</title>
        <authorList>
            <person name="Kato S."/>
            <person name="Ohkuma M."/>
        </authorList>
    </citation>
    <scope>NUCLEOTIDE SEQUENCE [LARGE SCALE GENOMIC DNA]</scope>
    <source>
        <strain evidence="5 6">MIZ03</strain>
    </source>
</reference>
<dbReference type="Gene3D" id="1.10.10.10">
    <property type="entry name" value="Winged helix-like DNA-binding domain superfamily/Winged helix DNA-binding domain"/>
    <property type="match status" value="1"/>
</dbReference>
<dbReference type="SMART" id="SM00421">
    <property type="entry name" value="HTH_LUXR"/>
    <property type="match status" value="1"/>
</dbReference>
<dbReference type="SUPFAM" id="SSF46894">
    <property type="entry name" value="C-terminal effector domain of the bipartite response regulators"/>
    <property type="match status" value="1"/>
</dbReference>
<accession>A0ABM7MTW1</accession>
<dbReference type="InterPro" id="IPR036388">
    <property type="entry name" value="WH-like_DNA-bd_sf"/>
</dbReference>
<evidence type="ECO:0000256" key="3">
    <source>
        <dbReference type="ARBA" id="ARBA00023163"/>
    </source>
</evidence>
<evidence type="ECO:0000313" key="5">
    <source>
        <dbReference type="EMBL" id="BCO29829.1"/>
    </source>
</evidence>
<dbReference type="EMBL" id="AP024238">
    <property type="protein sequence ID" value="BCO29829.1"/>
    <property type="molecule type" value="Genomic_DNA"/>
</dbReference>
<dbReference type="PROSITE" id="PS00622">
    <property type="entry name" value="HTH_LUXR_1"/>
    <property type="match status" value="1"/>
</dbReference>
<gene>
    <name evidence="5" type="ORF">MIZ03_4753</name>
</gene>